<evidence type="ECO:0000259" key="1">
    <source>
        <dbReference type="PROSITE" id="PS50887"/>
    </source>
</evidence>
<dbReference type="GO" id="GO:0043709">
    <property type="term" value="P:cell adhesion involved in single-species biofilm formation"/>
    <property type="evidence" value="ECO:0007669"/>
    <property type="project" value="TreeGrafter"/>
</dbReference>
<dbReference type="NCBIfam" id="TIGR00254">
    <property type="entry name" value="GGDEF"/>
    <property type="match status" value="1"/>
</dbReference>
<reference evidence="2 3" key="1">
    <citation type="submission" date="2013-08" db="EMBL/GenBank/DDBJ databases">
        <authorList>
            <person name="Huang J."/>
            <person name="Wang G."/>
        </authorList>
    </citation>
    <scope>NUCLEOTIDE SEQUENCE [LARGE SCALE GENOMIC DNA]</scope>
    <source>
        <strain evidence="2 3">JSM 072002</strain>
    </source>
</reference>
<feature type="domain" description="GGDEF" evidence="1">
    <location>
        <begin position="493"/>
        <end position="620"/>
    </location>
</feature>
<dbReference type="Proteomes" id="UP000030401">
    <property type="component" value="Unassembled WGS sequence"/>
</dbReference>
<evidence type="ECO:0000313" key="2">
    <source>
        <dbReference type="EMBL" id="KGX89135.1"/>
    </source>
</evidence>
<dbReference type="PANTHER" id="PTHR45138">
    <property type="entry name" value="REGULATORY COMPONENTS OF SENSORY TRANSDUCTION SYSTEM"/>
    <property type="match status" value="1"/>
</dbReference>
<comment type="caution">
    <text evidence="2">The sequence shown here is derived from an EMBL/GenBank/DDBJ whole genome shotgun (WGS) entry which is preliminary data.</text>
</comment>
<dbReference type="eggNOG" id="COG2205">
    <property type="taxonomic scope" value="Bacteria"/>
</dbReference>
<dbReference type="RefSeq" id="WP_036831521.1">
    <property type="nucleotide sequence ID" value="NZ_AVPG01000001.1"/>
</dbReference>
<dbReference type="PANTHER" id="PTHR45138:SF9">
    <property type="entry name" value="DIGUANYLATE CYCLASE DGCM-RELATED"/>
    <property type="match status" value="1"/>
</dbReference>
<dbReference type="AlphaFoldDB" id="A0A0A5GDE2"/>
<dbReference type="STRING" id="1385512.N784_02070"/>
<dbReference type="OrthoDB" id="9759607at2"/>
<gene>
    <name evidence="2" type="ORF">N784_02070</name>
</gene>
<proteinExistence type="predicted"/>
<organism evidence="2 3">
    <name type="scientific">Pontibacillus litoralis JSM 072002</name>
    <dbReference type="NCBI Taxonomy" id="1385512"/>
    <lineage>
        <taxon>Bacteria</taxon>
        <taxon>Bacillati</taxon>
        <taxon>Bacillota</taxon>
        <taxon>Bacilli</taxon>
        <taxon>Bacillales</taxon>
        <taxon>Bacillaceae</taxon>
        <taxon>Pontibacillus</taxon>
    </lineage>
</organism>
<dbReference type="FunFam" id="3.30.70.270:FF:000001">
    <property type="entry name" value="Diguanylate cyclase domain protein"/>
    <property type="match status" value="1"/>
</dbReference>
<sequence>MAINQFQLSKLNEWKSRLFDLFFLNEDMSYQAMLDASLQQVKVITEAPYVHFYLFNEANDQLDLACEQISQHPSIVSVFKDEEIIKSILNGQFIHIPCDAYLHIGVPVMTDKVYVGLLLVTYDHDKEYKDDLHFLLQIGETVAKYYVKLRVYYNTVKEEKRHKLLLNVTEKFHSSMNTDDILAEIISTLRTLYSDWDYYLLLSHDYSSARDLPIELLEYDHKDNATARTQAFLTGNYQLEDCADVNRSCFYAPLKGKQGVYGVLQIITPYKQTFPNKDKELITMLANTAGNALENARLYEQSKKFISDLQLINETSHKLNSSLRLTETVMYMAAQIKQSFGAEEVGFIFYENNMREQFDILEGSSMYFHSDEAHNLMKEVSLELNNKQDAVFSGDIIKKYGDRKYQYQSMMAIPMIQRGLLKGVVIVLHSLPYYYTFDAFKLMQSLVHHSTLAFSNSILREELEQLVSSDYLTKLASRKFLDDMIHKHIEQGDKASLLLVDIDDFKKVNDVYGHQVGDRILVQVANIMKKFIGDKGVVARWGGEEIAVFIPSSSIKKTYKIAETIVKMVREQTTPAVTVSCGVSIINPAKHYEEDFFVRADKALYKAKNAGKDTVCLEENCFCE</sequence>
<dbReference type="InterPro" id="IPR000160">
    <property type="entry name" value="GGDEF_dom"/>
</dbReference>
<evidence type="ECO:0000313" key="3">
    <source>
        <dbReference type="Proteomes" id="UP000030401"/>
    </source>
</evidence>
<dbReference type="SMART" id="SM00267">
    <property type="entry name" value="GGDEF"/>
    <property type="match status" value="1"/>
</dbReference>
<dbReference type="EMBL" id="AVPG01000001">
    <property type="protein sequence ID" value="KGX89135.1"/>
    <property type="molecule type" value="Genomic_DNA"/>
</dbReference>
<dbReference type="PROSITE" id="PS50887">
    <property type="entry name" value="GGDEF"/>
    <property type="match status" value="1"/>
</dbReference>
<dbReference type="SUPFAM" id="SSF55073">
    <property type="entry name" value="Nucleotide cyclase"/>
    <property type="match status" value="1"/>
</dbReference>
<dbReference type="Gene3D" id="3.30.450.40">
    <property type="match status" value="2"/>
</dbReference>
<dbReference type="InterPro" id="IPR029787">
    <property type="entry name" value="Nucleotide_cyclase"/>
</dbReference>
<protein>
    <submittedName>
        <fullName evidence="2">DeoR family transcriptional regulator</fullName>
    </submittedName>
</protein>
<keyword evidence="3" id="KW-1185">Reference proteome</keyword>
<dbReference type="GO" id="GO:0052621">
    <property type="term" value="F:diguanylate cyclase activity"/>
    <property type="evidence" value="ECO:0007669"/>
    <property type="project" value="TreeGrafter"/>
</dbReference>
<dbReference type="CDD" id="cd01949">
    <property type="entry name" value="GGDEF"/>
    <property type="match status" value="1"/>
</dbReference>
<dbReference type="InterPro" id="IPR043128">
    <property type="entry name" value="Rev_trsase/Diguanyl_cyclase"/>
</dbReference>
<dbReference type="InterPro" id="IPR029016">
    <property type="entry name" value="GAF-like_dom_sf"/>
</dbReference>
<dbReference type="eggNOG" id="COG2199">
    <property type="taxonomic scope" value="Bacteria"/>
</dbReference>
<dbReference type="GO" id="GO:1902201">
    <property type="term" value="P:negative regulation of bacterial-type flagellum-dependent cell motility"/>
    <property type="evidence" value="ECO:0007669"/>
    <property type="project" value="TreeGrafter"/>
</dbReference>
<dbReference type="Gene3D" id="3.30.70.270">
    <property type="match status" value="1"/>
</dbReference>
<dbReference type="InterPro" id="IPR050469">
    <property type="entry name" value="Diguanylate_Cyclase"/>
</dbReference>
<dbReference type="Pfam" id="PF00990">
    <property type="entry name" value="GGDEF"/>
    <property type="match status" value="1"/>
</dbReference>
<dbReference type="GO" id="GO:0005886">
    <property type="term" value="C:plasma membrane"/>
    <property type="evidence" value="ECO:0007669"/>
    <property type="project" value="TreeGrafter"/>
</dbReference>
<accession>A0A0A5GDE2</accession>
<dbReference type="SUPFAM" id="SSF55781">
    <property type="entry name" value="GAF domain-like"/>
    <property type="match status" value="2"/>
</dbReference>
<name>A0A0A5GDE2_9BACI</name>